<protein>
    <submittedName>
        <fullName evidence="3">Tripartite tricarboxylate transporter TctB family protein</fullName>
    </submittedName>
</protein>
<gene>
    <name evidence="3" type="ORF">KHA94_19430</name>
</gene>
<keyword evidence="1" id="KW-0812">Transmembrane</keyword>
<evidence type="ECO:0000313" key="4">
    <source>
        <dbReference type="Proteomes" id="UP000681027"/>
    </source>
</evidence>
<evidence type="ECO:0000259" key="2">
    <source>
        <dbReference type="Pfam" id="PF07331"/>
    </source>
</evidence>
<keyword evidence="4" id="KW-1185">Reference proteome</keyword>
<dbReference type="Pfam" id="PF07331">
    <property type="entry name" value="TctB"/>
    <property type="match status" value="1"/>
</dbReference>
<feature type="transmembrane region" description="Helical" evidence="1">
    <location>
        <begin position="80"/>
        <end position="109"/>
    </location>
</feature>
<dbReference type="EMBL" id="JAGYPM010000004">
    <property type="protein sequence ID" value="MBS4192335.1"/>
    <property type="molecule type" value="Genomic_DNA"/>
</dbReference>
<organism evidence="3 4">
    <name type="scientific">Cytobacillus citreus</name>
    <dbReference type="NCBI Taxonomy" id="2833586"/>
    <lineage>
        <taxon>Bacteria</taxon>
        <taxon>Bacillati</taxon>
        <taxon>Bacillota</taxon>
        <taxon>Bacilli</taxon>
        <taxon>Bacillales</taxon>
        <taxon>Bacillaceae</taxon>
        <taxon>Cytobacillus</taxon>
    </lineage>
</organism>
<feature type="domain" description="DUF1468" evidence="2">
    <location>
        <begin position="7"/>
        <end position="146"/>
    </location>
</feature>
<proteinExistence type="predicted"/>
<keyword evidence="1" id="KW-0472">Membrane</keyword>
<accession>A0ABS5NWX7</accession>
<feature type="transmembrane region" description="Helical" evidence="1">
    <location>
        <begin position="6"/>
        <end position="26"/>
    </location>
</feature>
<comment type="caution">
    <text evidence="3">The sequence shown here is derived from an EMBL/GenBank/DDBJ whole genome shotgun (WGS) entry which is preliminary data.</text>
</comment>
<dbReference type="InterPro" id="IPR009936">
    <property type="entry name" value="DUF1468"/>
</dbReference>
<evidence type="ECO:0000313" key="3">
    <source>
        <dbReference type="EMBL" id="MBS4192335.1"/>
    </source>
</evidence>
<keyword evidence="1" id="KW-1133">Transmembrane helix</keyword>
<feature type="transmembrane region" description="Helical" evidence="1">
    <location>
        <begin position="38"/>
        <end position="60"/>
    </location>
</feature>
<dbReference type="Proteomes" id="UP000681027">
    <property type="component" value="Unassembled WGS sequence"/>
</dbReference>
<name>A0ABS5NWX7_9BACI</name>
<feature type="transmembrane region" description="Helical" evidence="1">
    <location>
        <begin position="121"/>
        <end position="141"/>
    </location>
</feature>
<evidence type="ECO:0000256" key="1">
    <source>
        <dbReference type="SAM" id="Phobius"/>
    </source>
</evidence>
<sequence length="150" mass="16892">MRLMNYILGLIMLVLATVFFITANSFKVSTQVDLGPSFFPKLVSIIIILLSITLIVTTASDRKLNQTIGELFEKYELVKVGSVILLLIIYNLLLVSIGFILATILFMFVSLRLLNKKKWSITIPVPILATGIIYYCFNTLLNVQLPSGFW</sequence>
<reference evidence="3 4" key="1">
    <citation type="submission" date="2021-05" db="EMBL/GenBank/DDBJ databases">
        <title>Novel Bacillus species.</title>
        <authorList>
            <person name="Liu G."/>
        </authorList>
    </citation>
    <scope>NUCLEOTIDE SEQUENCE [LARGE SCALE GENOMIC DNA]</scope>
    <source>
        <strain evidence="3 4">FJAT-49705</strain>
    </source>
</reference>
<dbReference type="RefSeq" id="WP_213103756.1">
    <property type="nucleotide sequence ID" value="NZ_JAGYPM010000004.1"/>
</dbReference>